<dbReference type="AlphaFoldDB" id="A0AAW9D566"/>
<dbReference type="RefSeq" id="WP_135351496.1">
    <property type="nucleotide sequence ID" value="NZ_CP013360.1"/>
</dbReference>
<reference evidence="2" key="1">
    <citation type="submission" date="2018-08" db="EMBL/GenBank/DDBJ databases">
        <title>Identification of Burkholderia cepacia strains that express a Burkholderia pseudomallei-like capsular polysaccharide.</title>
        <authorList>
            <person name="Burtnick M.N."/>
            <person name="Vongsouvath M."/>
            <person name="Newton P."/>
            <person name="Wuthiekanun V."/>
            <person name="Limmathurotsakul D."/>
            <person name="Brett P.J."/>
            <person name="Chantratita N."/>
            <person name="Dance D.A."/>
        </authorList>
    </citation>
    <scope>NUCLEOTIDE SEQUENCE</scope>
    <source>
        <strain evidence="2">SBXCC001</strain>
    </source>
</reference>
<dbReference type="EMBL" id="QXCT01000002">
    <property type="protein sequence ID" value="MDW9257095.1"/>
    <property type="molecule type" value="Genomic_DNA"/>
</dbReference>
<evidence type="ECO:0000313" key="2">
    <source>
        <dbReference type="EMBL" id="MDW9257095.1"/>
    </source>
</evidence>
<feature type="region of interest" description="Disordered" evidence="1">
    <location>
        <begin position="1"/>
        <end position="42"/>
    </location>
</feature>
<evidence type="ECO:0000313" key="3">
    <source>
        <dbReference type="Proteomes" id="UP001272137"/>
    </source>
</evidence>
<dbReference type="Proteomes" id="UP001272137">
    <property type="component" value="Unassembled WGS sequence"/>
</dbReference>
<proteinExistence type="predicted"/>
<comment type="caution">
    <text evidence="2">The sequence shown here is derived from an EMBL/GenBank/DDBJ whole genome shotgun (WGS) entry which is preliminary data.</text>
</comment>
<protein>
    <submittedName>
        <fullName evidence="2">Uncharacterized protein</fullName>
    </submittedName>
</protein>
<sequence length="62" mass="6564">MNHPSVDQNIGVATDKLKLGETTNTAARRAERPADGLGGEPSHMVLACRSAENGEPFDTPEC</sequence>
<accession>A0AAW9D566</accession>
<name>A0AAW9D566_BURTH</name>
<evidence type="ECO:0000256" key="1">
    <source>
        <dbReference type="SAM" id="MobiDB-lite"/>
    </source>
</evidence>
<organism evidence="2 3">
    <name type="scientific">Burkholderia thailandensis</name>
    <dbReference type="NCBI Taxonomy" id="57975"/>
    <lineage>
        <taxon>Bacteria</taxon>
        <taxon>Pseudomonadati</taxon>
        <taxon>Pseudomonadota</taxon>
        <taxon>Betaproteobacteria</taxon>
        <taxon>Burkholderiales</taxon>
        <taxon>Burkholderiaceae</taxon>
        <taxon>Burkholderia</taxon>
        <taxon>pseudomallei group</taxon>
    </lineage>
</organism>
<gene>
    <name evidence="2" type="ORF">C7S16_1343</name>
</gene>